<organism evidence="2">
    <name type="scientific">viral metagenome</name>
    <dbReference type="NCBI Taxonomy" id="1070528"/>
    <lineage>
        <taxon>unclassified sequences</taxon>
        <taxon>metagenomes</taxon>
        <taxon>organismal metagenomes</taxon>
    </lineage>
</organism>
<proteinExistence type="predicted"/>
<dbReference type="InterPro" id="IPR001251">
    <property type="entry name" value="CRAL-TRIO_dom"/>
</dbReference>
<name>A0A6C0BG19_9ZZZZ</name>
<accession>A0A6C0BG19</accession>
<dbReference type="SUPFAM" id="SSF52087">
    <property type="entry name" value="CRAL/TRIO domain"/>
    <property type="match status" value="1"/>
</dbReference>
<dbReference type="Pfam" id="PF00650">
    <property type="entry name" value="CRAL_TRIO"/>
    <property type="match status" value="1"/>
</dbReference>
<dbReference type="InterPro" id="IPR036865">
    <property type="entry name" value="CRAL-TRIO_dom_sf"/>
</dbReference>
<reference evidence="2" key="1">
    <citation type="journal article" date="2020" name="Nature">
        <title>Giant virus diversity and host interactions through global metagenomics.</title>
        <authorList>
            <person name="Schulz F."/>
            <person name="Roux S."/>
            <person name="Paez-Espino D."/>
            <person name="Jungbluth S."/>
            <person name="Walsh D.A."/>
            <person name="Denef V.J."/>
            <person name="McMahon K.D."/>
            <person name="Konstantinidis K.T."/>
            <person name="Eloe-Fadrosh E.A."/>
            <person name="Kyrpides N.C."/>
            <person name="Woyke T."/>
        </authorList>
    </citation>
    <scope>NUCLEOTIDE SEQUENCE</scope>
    <source>
        <strain evidence="2">GVMAG-M-3300013004-44</strain>
    </source>
</reference>
<dbReference type="EMBL" id="MN739155">
    <property type="protein sequence ID" value="QHS91096.1"/>
    <property type="molecule type" value="Genomic_DNA"/>
</dbReference>
<protein>
    <recommendedName>
        <fullName evidence="1">CRAL-TRIO domain-containing protein</fullName>
    </recommendedName>
</protein>
<evidence type="ECO:0000259" key="1">
    <source>
        <dbReference type="Pfam" id="PF00650"/>
    </source>
</evidence>
<sequence length="141" mass="15944">MEKICAICAKEPSAHSFKKISEKNGVCTFYTKPSAASRYDDTVGTISHIDKALQMIGNKKWIWLFDSDGFEAHHALGLQTGRGILQLIEQKYGTHLQQILFINNSWHIKAVIKAGSMTLDEVLQSKIKMLDDRVYSVLEFI</sequence>
<dbReference type="CDD" id="cd00170">
    <property type="entry name" value="SEC14"/>
    <property type="match status" value="1"/>
</dbReference>
<dbReference type="AlphaFoldDB" id="A0A6C0BG19"/>
<dbReference type="Gene3D" id="3.40.525.10">
    <property type="entry name" value="CRAL-TRIO lipid binding domain"/>
    <property type="match status" value="1"/>
</dbReference>
<evidence type="ECO:0000313" key="2">
    <source>
        <dbReference type="EMBL" id="QHS91096.1"/>
    </source>
</evidence>
<feature type="domain" description="CRAL-TRIO" evidence="1">
    <location>
        <begin position="56"/>
        <end position="133"/>
    </location>
</feature>